<proteinExistence type="predicted"/>
<reference evidence="1" key="1">
    <citation type="submission" date="2020-06" db="EMBL/GenBank/DDBJ databases">
        <title>WGS assembly of Ceratodon purpureus strain R40.</title>
        <authorList>
            <person name="Carey S.B."/>
            <person name="Jenkins J."/>
            <person name="Shu S."/>
            <person name="Lovell J.T."/>
            <person name="Sreedasyam A."/>
            <person name="Maumus F."/>
            <person name="Tiley G.P."/>
            <person name="Fernandez-Pozo N."/>
            <person name="Barry K."/>
            <person name="Chen C."/>
            <person name="Wang M."/>
            <person name="Lipzen A."/>
            <person name="Daum C."/>
            <person name="Saski C.A."/>
            <person name="Payton A.C."/>
            <person name="Mcbreen J.C."/>
            <person name="Conrad R.E."/>
            <person name="Kollar L.M."/>
            <person name="Olsson S."/>
            <person name="Huttunen S."/>
            <person name="Landis J.B."/>
            <person name="Wickett N.J."/>
            <person name="Johnson M.G."/>
            <person name="Rensing S.A."/>
            <person name="Grimwood J."/>
            <person name="Schmutz J."/>
            <person name="Mcdaniel S.F."/>
        </authorList>
    </citation>
    <scope>NUCLEOTIDE SEQUENCE</scope>
    <source>
        <strain evidence="1">R40</strain>
    </source>
</reference>
<dbReference type="Proteomes" id="UP000822688">
    <property type="component" value="Chromosome V"/>
</dbReference>
<comment type="caution">
    <text evidence="1">The sequence shown here is derived from an EMBL/GenBank/DDBJ whole genome shotgun (WGS) entry which is preliminary data.</text>
</comment>
<dbReference type="AlphaFoldDB" id="A0A8T0HKZ0"/>
<keyword evidence="2" id="KW-1185">Reference proteome</keyword>
<evidence type="ECO:0000313" key="2">
    <source>
        <dbReference type="Proteomes" id="UP000822688"/>
    </source>
</evidence>
<name>A0A8T0HKZ0_CERPU</name>
<organism evidence="1 2">
    <name type="scientific">Ceratodon purpureus</name>
    <name type="common">Fire moss</name>
    <name type="synonym">Dicranum purpureum</name>
    <dbReference type="NCBI Taxonomy" id="3225"/>
    <lineage>
        <taxon>Eukaryota</taxon>
        <taxon>Viridiplantae</taxon>
        <taxon>Streptophyta</taxon>
        <taxon>Embryophyta</taxon>
        <taxon>Bryophyta</taxon>
        <taxon>Bryophytina</taxon>
        <taxon>Bryopsida</taxon>
        <taxon>Dicranidae</taxon>
        <taxon>Pseudoditrichales</taxon>
        <taxon>Ditrichaceae</taxon>
        <taxon>Ceratodon</taxon>
    </lineage>
</organism>
<sequence length="120" mass="14074">MENNLLQLPSYSKRRGAPLSSWCLQRGDANGVKPSISSLAMSKNSRRSWRWLLRRFWDQCQQPQVPRLEKMNPSRGREVLDDHLVPLKHYRVQNSRRSPLSQTSTHGVRLDVKKLRILSR</sequence>
<protein>
    <submittedName>
        <fullName evidence="1">Uncharacterized protein</fullName>
    </submittedName>
</protein>
<accession>A0A8T0HKZ0</accession>
<dbReference type="EMBL" id="CM026426">
    <property type="protein sequence ID" value="KAG0571469.1"/>
    <property type="molecule type" value="Genomic_DNA"/>
</dbReference>
<evidence type="ECO:0000313" key="1">
    <source>
        <dbReference type="EMBL" id="KAG0571469.1"/>
    </source>
</evidence>
<gene>
    <name evidence="1" type="ORF">KC19_VG014100</name>
</gene>